<reference evidence="8" key="1">
    <citation type="submission" date="2021-04" db="EMBL/GenBank/DDBJ databases">
        <authorList>
            <person name="Zhang D.-C."/>
        </authorList>
    </citation>
    <scope>NUCLEOTIDE SEQUENCE</scope>
    <source>
        <strain evidence="8">CGMCC 1.15697</strain>
    </source>
</reference>
<dbReference type="InterPro" id="IPR050131">
    <property type="entry name" value="Peptidase_S8_subtilisin-like"/>
</dbReference>
<feature type="compositionally biased region" description="Polar residues" evidence="6">
    <location>
        <begin position="1"/>
        <end position="12"/>
    </location>
</feature>
<evidence type="ECO:0000256" key="3">
    <source>
        <dbReference type="ARBA" id="ARBA00022801"/>
    </source>
</evidence>
<evidence type="ECO:0000256" key="6">
    <source>
        <dbReference type="SAM" id="MobiDB-lite"/>
    </source>
</evidence>
<feature type="active site" description="Charge relay system" evidence="5">
    <location>
        <position position="218"/>
    </location>
</feature>
<dbReference type="PANTHER" id="PTHR43806">
    <property type="entry name" value="PEPTIDASE S8"/>
    <property type="match status" value="1"/>
</dbReference>
<proteinExistence type="inferred from homology"/>
<evidence type="ECO:0000256" key="1">
    <source>
        <dbReference type="ARBA" id="ARBA00011073"/>
    </source>
</evidence>
<dbReference type="SUPFAM" id="SSF52743">
    <property type="entry name" value="Subtilisin-like"/>
    <property type="match status" value="1"/>
</dbReference>
<keyword evidence="3 5" id="KW-0378">Hydrolase</keyword>
<evidence type="ECO:0000313" key="9">
    <source>
        <dbReference type="Proteomes" id="UP000672602"/>
    </source>
</evidence>
<dbReference type="InterPro" id="IPR000209">
    <property type="entry name" value="Peptidase_S8/S53_dom"/>
</dbReference>
<feature type="active site" description="Charge relay system" evidence="5">
    <location>
        <position position="186"/>
    </location>
</feature>
<feature type="region of interest" description="Disordered" evidence="6">
    <location>
        <begin position="1"/>
        <end position="21"/>
    </location>
</feature>
<dbReference type="AlphaFoldDB" id="A0A8J7V3A3"/>
<dbReference type="InterPro" id="IPR023828">
    <property type="entry name" value="Peptidase_S8_Ser-AS"/>
</dbReference>
<evidence type="ECO:0000256" key="2">
    <source>
        <dbReference type="ARBA" id="ARBA00022670"/>
    </source>
</evidence>
<evidence type="ECO:0000256" key="4">
    <source>
        <dbReference type="ARBA" id="ARBA00022825"/>
    </source>
</evidence>
<dbReference type="PRINTS" id="PR00723">
    <property type="entry name" value="SUBTILISIN"/>
</dbReference>
<evidence type="ECO:0000259" key="7">
    <source>
        <dbReference type="Pfam" id="PF00082"/>
    </source>
</evidence>
<keyword evidence="2 5" id="KW-0645">Protease</keyword>
<keyword evidence="9" id="KW-1185">Reference proteome</keyword>
<dbReference type="PROSITE" id="PS00138">
    <property type="entry name" value="SUBTILASE_SER"/>
    <property type="match status" value="1"/>
</dbReference>
<accession>A0A8J7V3A3</accession>
<feature type="active site" description="Charge relay system" evidence="5">
    <location>
        <position position="373"/>
    </location>
</feature>
<name>A0A8J7V3A3_9PROT</name>
<keyword evidence="4 5" id="KW-0720">Serine protease</keyword>
<dbReference type="CDD" id="cd05561">
    <property type="entry name" value="Peptidases_S8_4"/>
    <property type="match status" value="1"/>
</dbReference>
<evidence type="ECO:0000313" key="8">
    <source>
        <dbReference type="EMBL" id="MBP5857742.1"/>
    </source>
</evidence>
<dbReference type="InterPro" id="IPR036852">
    <property type="entry name" value="Peptidase_S8/S53_dom_sf"/>
</dbReference>
<dbReference type="RefSeq" id="WP_210682322.1">
    <property type="nucleotide sequence ID" value="NZ_JAGMWN010000005.1"/>
</dbReference>
<feature type="domain" description="Peptidase S8/S53" evidence="7">
    <location>
        <begin position="177"/>
        <end position="421"/>
    </location>
</feature>
<dbReference type="GO" id="GO:0006508">
    <property type="term" value="P:proteolysis"/>
    <property type="evidence" value="ECO:0007669"/>
    <property type="project" value="UniProtKB-KW"/>
</dbReference>
<organism evidence="8 9">
    <name type="scientific">Marivibrio halodurans</name>
    <dbReference type="NCBI Taxonomy" id="2039722"/>
    <lineage>
        <taxon>Bacteria</taxon>
        <taxon>Pseudomonadati</taxon>
        <taxon>Pseudomonadota</taxon>
        <taxon>Alphaproteobacteria</taxon>
        <taxon>Rhodospirillales</taxon>
        <taxon>Rhodospirillaceae</taxon>
        <taxon>Marivibrio</taxon>
    </lineage>
</organism>
<dbReference type="InterPro" id="IPR015500">
    <property type="entry name" value="Peptidase_S8_subtilisin-rel"/>
</dbReference>
<dbReference type="Proteomes" id="UP000672602">
    <property type="component" value="Unassembled WGS sequence"/>
</dbReference>
<comment type="similarity">
    <text evidence="1 5">Belongs to the peptidase S8 family.</text>
</comment>
<dbReference type="PANTHER" id="PTHR43806:SF11">
    <property type="entry name" value="CEREVISIN-RELATED"/>
    <property type="match status" value="1"/>
</dbReference>
<dbReference type="PROSITE" id="PS51892">
    <property type="entry name" value="SUBTILASE"/>
    <property type="match status" value="1"/>
</dbReference>
<dbReference type="GO" id="GO:0004252">
    <property type="term" value="F:serine-type endopeptidase activity"/>
    <property type="evidence" value="ECO:0007669"/>
    <property type="project" value="UniProtKB-UniRule"/>
</dbReference>
<sequence>MAATAQEPSATERTGHSGWTVLEYDTQGRVVGTRRGSVSEGAVEDALPDAAAPAPDARPAHEKAVESAELLVADPPAEAEAILGRLGFSLLERITLDALAVEMLRVRTPDDLTLPEAMRRLREAMPDALIDTNDLLDLSRGAGRGAGRDAGRVQIAQTRQDYARDAVGWGQVPESCGKGLVLGQIDGKVDAKHPALIDRDLVYESLIKADRRETAEDHGTAIAIMLIGKPRPGRSGGLLPGAKLYAANIFEYWKGRRKGNLAALIRAIDWLVGNGVQVANLAIEGGDNVLMRMATHAASAKGLIMVAAAGNHGPEARPAWPAAAAESLAVTAIDRGLELYPFANAGPYIDFAAPGVDVLTETPTGLRQQSGTSMATPFITAMVALHLDAGFPADPDKIRASMKRYAHDLGEEGRDSRFGWGLVRLRPNCR</sequence>
<protein>
    <submittedName>
        <fullName evidence="8">S8 family serine peptidase</fullName>
    </submittedName>
</protein>
<dbReference type="Pfam" id="PF00082">
    <property type="entry name" value="Peptidase_S8"/>
    <property type="match status" value="1"/>
</dbReference>
<dbReference type="Gene3D" id="3.40.50.200">
    <property type="entry name" value="Peptidase S8/S53 domain"/>
    <property type="match status" value="1"/>
</dbReference>
<comment type="caution">
    <text evidence="8">The sequence shown here is derived from an EMBL/GenBank/DDBJ whole genome shotgun (WGS) entry which is preliminary data.</text>
</comment>
<gene>
    <name evidence="8" type="ORF">KAJ83_12045</name>
</gene>
<dbReference type="EMBL" id="JAGMWN010000005">
    <property type="protein sequence ID" value="MBP5857742.1"/>
    <property type="molecule type" value="Genomic_DNA"/>
</dbReference>
<evidence type="ECO:0000256" key="5">
    <source>
        <dbReference type="PROSITE-ProRule" id="PRU01240"/>
    </source>
</evidence>